<evidence type="ECO:0000313" key="9">
    <source>
        <dbReference type="EMBL" id="MEN3067326.1"/>
    </source>
</evidence>
<comment type="similarity">
    <text evidence="2">Belongs to the membrane fusion protein (MFP) (TC 8.A.1) family.</text>
</comment>
<comment type="subcellular location">
    <subcellularLocation>
        <location evidence="1">Cell envelope</location>
    </subcellularLocation>
</comment>
<gene>
    <name evidence="9" type="ORF">ABDB84_02475</name>
</gene>
<feature type="compositionally biased region" description="Low complexity" evidence="6">
    <location>
        <begin position="384"/>
        <end position="395"/>
    </location>
</feature>
<feature type="region of interest" description="Disordered" evidence="6">
    <location>
        <begin position="382"/>
        <end position="402"/>
    </location>
</feature>
<accession>A0ABU9YUC3</accession>
<dbReference type="PANTHER" id="PTHR30469">
    <property type="entry name" value="MULTIDRUG RESISTANCE PROTEIN MDTA"/>
    <property type="match status" value="1"/>
</dbReference>
<protein>
    <submittedName>
        <fullName evidence="9">Efflux RND transporter periplasmic adaptor subunit</fullName>
    </submittedName>
</protein>
<organism evidence="9 10">
    <name type="scientific">Uliginosibacterium sediminicola</name>
    <dbReference type="NCBI Taxonomy" id="2024550"/>
    <lineage>
        <taxon>Bacteria</taxon>
        <taxon>Pseudomonadati</taxon>
        <taxon>Pseudomonadota</taxon>
        <taxon>Betaproteobacteria</taxon>
        <taxon>Rhodocyclales</taxon>
        <taxon>Zoogloeaceae</taxon>
        <taxon>Uliginosibacterium</taxon>
    </lineage>
</organism>
<dbReference type="EMBL" id="JBDIVE010000001">
    <property type="protein sequence ID" value="MEN3067326.1"/>
    <property type="molecule type" value="Genomic_DNA"/>
</dbReference>
<evidence type="ECO:0000256" key="1">
    <source>
        <dbReference type="ARBA" id="ARBA00004196"/>
    </source>
</evidence>
<dbReference type="InterPro" id="IPR030190">
    <property type="entry name" value="MacA_alpha-hairpin_sf"/>
</dbReference>
<dbReference type="Pfam" id="PF25917">
    <property type="entry name" value="BSH_RND"/>
    <property type="match status" value="1"/>
</dbReference>
<evidence type="ECO:0000259" key="7">
    <source>
        <dbReference type="Pfam" id="PF25917"/>
    </source>
</evidence>
<dbReference type="Gene3D" id="2.40.30.170">
    <property type="match status" value="1"/>
</dbReference>
<dbReference type="Gene3D" id="6.10.140.1990">
    <property type="match status" value="1"/>
</dbReference>
<feature type="domain" description="Multidrug resistance protein MdtA-like barrel-sandwich hybrid" evidence="7">
    <location>
        <begin position="62"/>
        <end position="218"/>
    </location>
</feature>
<dbReference type="RefSeq" id="WP_345918093.1">
    <property type="nucleotide sequence ID" value="NZ_JBDIVE010000001.1"/>
</dbReference>
<keyword evidence="4 5" id="KW-0175">Coiled coil</keyword>
<name>A0ABU9YUC3_9RHOO</name>
<reference evidence="9 10" key="1">
    <citation type="journal article" date="2018" name="Int. J. Syst. Evol. Microbiol.">
        <title>Uliginosibacterium sediminicola sp. nov., isolated from freshwater sediment.</title>
        <authorList>
            <person name="Hwang W.M."/>
            <person name="Kim S.M."/>
            <person name="Kang K."/>
            <person name="Ahn T.Y."/>
        </authorList>
    </citation>
    <scope>NUCLEOTIDE SEQUENCE [LARGE SCALE GENOMIC DNA]</scope>
    <source>
        <strain evidence="9 10">M1-21</strain>
    </source>
</reference>
<dbReference type="InterPro" id="IPR058625">
    <property type="entry name" value="MdtA-like_BSH"/>
</dbReference>
<dbReference type="InterPro" id="IPR058627">
    <property type="entry name" value="MdtA-like_C"/>
</dbReference>
<dbReference type="SUPFAM" id="SSF111369">
    <property type="entry name" value="HlyD-like secretion proteins"/>
    <property type="match status" value="1"/>
</dbReference>
<dbReference type="NCBIfam" id="TIGR01730">
    <property type="entry name" value="RND_mfp"/>
    <property type="match status" value="1"/>
</dbReference>
<comment type="caution">
    <text evidence="9">The sequence shown here is derived from an EMBL/GenBank/DDBJ whole genome shotgun (WGS) entry which is preliminary data.</text>
</comment>
<evidence type="ECO:0000256" key="5">
    <source>
        <dbReference type="SAM" id="Coils"/>
    </source>
</evidence>
<dbReference type="Gene3D" id="2.40.420.20">
    <property type="match status" value="1"/>
</dbReference>
<sequence>MKLPRKKVLLFGGLAALLALVGALLYRTVFAPPPPPPYVTATVSRSDIEDSVIATGTIQSYRQVNVGAQASGQIKSLKVALGDTVKQGQLVAEIDSLTQQNSLRNAEAALQNSEAQLGAKQALLRQYELALKRQSEMLAANASTREAYEEAEANLATTQADIAALKAQITQAKITVDTARLTLGYTRITAPMDGTVVAIINKEGQTVNASQSTPTIIILARMDKVTVKAEISEADVPRVKPGQAVYFSILGDPQTRYRSTIRAIEPAPSSISDSASTSTTTTTTSTSSTAIYYNGLLDVPNPDGTLRISMTTEVHIVLAQAKGVLSIPATALGERDAQGAYTVSVVDREGRAQPRKVHIGLNNKLSAEVLDGLQEGERIVLSEGSTTLSTSSTRRPGPPPMM</sequence>
<proteinExistence type="inferred from homology"/>
<evidence type="ECO:0000256" key="2">
    <source>
        <dbReference type="ARBA" id="ARBA00009477"/>
    </source>
</evidence>
<evidence type="ECO:0000259" key="8">
    <source>
        <dbReference type="Pfam" id="PF25967"/>
    </source>
</evidence>
<dbReference type="Pfam" id="PF25967">
    <property type="entry name" value="RND-MFP_C"/>
    <property type="match status" value="1"/>
</dbReference>
<keyword evidence="3" id="KW-0813">Transport</keyword>
<evidence type="ECO:0000313" key="10">
    <source>
        <dbReference type="Proteomes" id="UP001410394"/>
    </source>
</evidence>
<dbReference type="PANTHER" id="PTHR30469:SF33">
    <property type="entry name" value="SLR1207 PROTEIN"/>
    <property type="match status" value="1"/>
</dbReference>
<keyword evidence="10" id="KW-1185">Reference proteome</keyword>
<evidence type="ECO:0000256" key="6">
    <source>
        <dbReference type="SAM" id="MobiDB-lite"/>
    </source>
</evidence>
<evidence type="ECO:0000256" key="3">
    <source>
        <dbReference type="ARBA" id="ARBA00022448"/>
    </source>
</evidence>
<feature type="domain" description="Multidrug resistance protein MdtA-like C-terminal permuted SH3" evidence="8">
    <location>
        <begin position="324"/>
        <end position="384"/>
    </location>
</feature>
<dbReference type="Gene3D" id="2.40.50.100">
    <property type="match status" value="1"/>
</dbReference>
<dbReference type="Proteomes" id="UP001410394">
    <property type="component" value="Unassembled WGS sequence"/>
</dbReference>
<evidence type="ECO:0000256" key="4">
    <source>
        <dbReference type="ARBA" id="ARBA00023054"/>
    </source>
</evidence>
<feature type="coiled-coil region" evidence="5">
    <location>
        <begin position="103"/>
        <end position="175"/>
    </location>
</feature>
<dbReference type="InterPro" id="IPR006143">
    <property type="entry name" value="RND_pump_MFP"/>
</dbReference>